<gene>
    <name evidence="1" type="primary">ORF146</name>
    <name evidence="1" type="ORF">mogbl048</name>
</gene>
<keyword evidence="1" id="KW-0150">Chloroplast</keyword>
<keyword evidence="1" id="KW-0934">Plastid</keyword>
<accession>A0A2H4FK36</accession>
<organism evidence="1">
    <name type="scientific">Kappaphycus alvarezii</name>
    <dbReference type="NCBI Taxonomy" id="38544"/>
    <lineage>
        <taxon>Eukaryota</taxon>
        <taxon>Rhodophyta</taxon>
        <taxon>Florideophyceae</taxon>
        <taxon>Rhodymeniophycidae</taxon>
        <taxon>Gigartinales</taxon>
        <taxon>Solieriaceae</taxon>
        <taxon>Kappaphycus</taxon>
    </lineage>
</organism>
<protein>
    <submittedName>
        <fullName evidence="1">Conserved hypothetical plastid protein</fullName>
    </submittedName>
</protein>
<reference evidence="1" key="1">
    <citation type="submission" date="2016-03" db="EMBL/GenBank/DDBJ databases">
        <title>Complete plastid genome of Kappaphycus alvarezii.</title>
        <authorList>
            <person name="Zhang L."/>
            <person name="Liu T."/>
            <person name="Liu N."/>
        </authorList>
    </citation>
    <scope>NUCLEOTIDE SEQUENCE</scope>
</reference>
<sequence length="146" mass="17904">MNQIANYNKSIHLLLISLEALDIYFFFNKHISTTYIKNNRNITCINEYIYDLFNIYNLLYSQHLHSIILRILNDYCNNINSCKIFKYIYRFEYIYRKTQYNNAKKNYMNKRNIEKIAIENLYIISEIIDQYGVYKLFHYISIIKED</sequence>
<name>A0A2H4FK36_9FLOR</name>
<dbReference type="EMBL" id="KU892652">
    <property type="protein sequence ID" value="AOV83647.1"/>
    <property type="molecule type" value="Genomic_DNA"/>
</dbReference>
<proteinExistence type="predicted"/>
<geneLocation type="chloroplast" evidence="1"/>
<dbReference type="AlphaFoldDB" id="A0A2H4FK36"/>
<evidence type="ECO:0000313" key="1">
    <source>
        <dbReference type="EMBL" id="AOV83647.1"/>
    </source>
</evidence>